<dbReference type="GO" id="GO:0070401">
    <property type="term" value="F:NADP+ binding"/>
    <property type="evidence" value="ECO:0007669"/>
    <property type="project" value="InterPro"/>
</dbReference>
<dbReference type="GO" id="GO:0051287">
    <property type="term" value="F:NAD binding"/>
    <property type="evidence" value="ECO:0007669"/>
    <property type="project" value="InterPro"/>
</dbReference>
<dbReference type="InterPro" id="IPR036291">
    <property type="entry name" value="NAD(P)-bd_dom_sf"/>
</dbReference>
<evidence type="ECO:0000256" key="3">
    <source>
        <dbReference type="ARBA" id="ARBA00022857"/>
    </source>
</evidence>
<dbReference type="Gene3D" id="3.30.360.10">
    <property type="entry name" value="Dihydrodipicolinate Reductase, domain 2"/>
    <property type="match status" value="1"/>
</dbReference>
<dbReference type="Pfam" id="PF22698">
    <property type="entry name" value="Semialdhyde_dhC_1"/>
    <property type="match status" value="1"/>
</dbReference>
<evidence type="ECO:0000259" key="7">
    <source>
        <dbReference type="SMART" id="SM00859"/>
    </source>
</evidence>
<dbReference type="InterPro" id="IPR058924">
    <property type="entry name" value="AGPR_dimerisation_dom"/>
</dbReference>
<feature type="active site" evidence="5 6">
    <location>
        <position position="150"/>
    </location>
</feature>
<comment type="catalytic activity">
    <reaction evidence="5">
        <text>N-acetyl-L-glutamate 5-semialdehyde + phosphate + NADP(+) = N-acetyl-L-glutamyl 5-phosphate + NADPH + H(+)</text>
        <dbReference type="Rhea" id="RHEA:21588"/>
        <dbReference type="ChEBI" id="CHEBI:15378"/>
        <dbReference type="ChEBI" id="CHEBI:29123"/>
        <dbReference type="ChEBI" id="CHEBI:43474"/>
        <dbReference type="ChEBI" id="CHEBI:57783"/>
        <dbReference type="ChEBI" id="CHEBI:57936"/>
        <dbReference type="ChEBI" id="CHEBI:58349"/>
        <dbReference type="EC" id="1.2.1.38"/>
    </reaction>
</comment>
<evidence type="ECO:0000256" key="2">
    <source>
        <dbReference type="ARBA" id="ARBA00022605"/>
    </source>
</evidence>
<keyword evidence="1 5" id="KW-0055">Arginine biosynthesis</keyword>
<comment type="function">
    <text evidence="5">Catalyzes the NADPH-dependent reduction of N-acetyl-5-glutamyl phosphate to yield N-acetyl-L-glutamate 5-semialdehyde.</text>
</comment>
<dbReference type="PROSITE" id="PS01224">
    <property type="entry name" value="ARGC"/>
    <property type="match status" value="1"/>
</dbReference>
<dbReference type="EMBL" id="GL945017">
    <property type="protein sequence ID" value="EGN56312.1"/>
    <property type="molecule type" value="Genomic_DNA"/>
</dbReference>
<keyword evidence="2 5" id="KW-0028">Amino-acid biosynthesis</keyword>
<dbReference type="NCBIfam" id="TIGR01850">
    <property type="entry name" value="argC"/>
    <property type="match status" value="1"/>
</dbReference>
<keyword evidence="3 5" id="KW-0521">NADP</keyword>
<dbReference type="InterPro" id="IPR023013">
    <property type="entry name" value="AGPR_AS"/>
</dbReference>
<dbReference type="OrthoDB" id="9801289at2"/>
<keyword evidence="9" id="KW-1185">Reference proteome</keyword>
<dbReference type="CDD" id="cd17895">
    <property type="entry name" value="AGPR_1_N"/>
    <property type="match status" value="1"/>
</dbReference>
<dbReference type="GO" id="GO:0006526">
    <property type="term" value="P:L-arginine biosynthetic process"/>
    <property type="evidence" value="ECO:0007669"/>
    <property type="project" value="UniProtKB-UniRule"/>
</dbReference>
<dbReference type="CDD" id="cd23934">
    <property type="entry name" value="AGPR_1_C"/>
    <property type="match status" value="1"/>
</dbReference>
<evidence type="ECO:0000313" key="8">
    <source>
        <dbReference type="EMBL" id="EGN56312.1"/>
    </source>
</evidence>
<dbReference type="SUPFAM" id="SSF55347">
    <property type="entry name" value="Glyceraldehyde-3-phosphate dehydrogenase-like, C-terminal domain"/>
    <property type="match status" value="1"/>
</dbReference>
<dbReference type="HOGENOM" id="CLU_006384_0_1_10"/>
<dbReference type="GO" id="GO:0005737">
    <property type="term" value="C:cytoplasm"/>
    <property type="evidence" value="ECO:0007669"/>
    <property type="project" value="UniProtKB-SubCell"/>
</dbReference>
<evidence type="ECO:0000256" key="1">
    <source>
        <dbReference type="ARBA" id="ARBA00022571"/>
    </source>
</evidence>
<evidence type="ECO:0000313" key="9">
    <source>
        <dbReference type="Proteomes" id="UP000002772"/>
    </source>
</evidence>
<dbReference type="EC" id="1.2.1.38" evidence="5"/>
<dbReference type="eggNOG" id="COG0002">
    <property type="taxonomic scope" value="Bacteria"/>
</dbReference>
<dbReference type="SUPFAM" id="SSF51735">
    <property type="entry name" value="NAD(P)-binding Rossmann-fold domains"/>
    <property type="match status" value="1"/>
</dbReference>
<sequence>MQNNTTSVIKVGILGAAGYTGGELIRLLVNHPQAEIVFANSESNAGNLLSDVHEGLYGDTDLRFTSELPFDAVDVVFFCFGHGKSEAFMREHDIPTHVKVIDLAQDFRLAPEKVIRTQHPTPAAHDFVYGLPEINRQAIASAMHVANPGCFATCIQLGLLPAAKMGLLNDDVTVNAITGSTGAGVKPGATTHFSWRSNNMSVYKAFHHQHVPEIRQSLTQVQGHLEVSIDFIPFRGDFARGIFATEVVRTDVGLDTIVEGYKDFYKDQPFTHYVDKALDLKQVVNTNKALVHCDKEGDKLLITACVDNLLKGAVGQAVENMNLMFGIDERAGLRLKASAF</sequence>
<comment type="pathway">
    <text evidence="5">Amino-acid biosynthesis; L-arginine biosynthesis; N(2)-acetyl-L-ornithine from L-glutamate: step 3/4.</text>
</comment>
<dbReference type="PANTHER" id="PTHR32338">
    <property type="entry name" value="N-ACETYL-GAMMA-GLUTAMYL-PHOSPHATE REDUCTASE, CHLOROPLASTIC-RELATED-RELATED"/>
    <property type="match status" value="1"/>
</dbReference>
<protein>
    <recommendedName>
        <fullName evidence="5">N-acetyl-gamma-glutamyl-phosphate reductase</fullName>
        <shortName evidence="5">AGPR</shortName>
        <ecNumber evidence="5">1.2.1.38</ecNumber>
    </recommendedName>
    <alternativeName>
        <fullName evidence="5">N-acetyl-glutamate semialdehyde dehydrogenase</fullName>
        <shortName evidence="5">NAGSA dehydrogenase</shortName>
    </alternativeName>
</protein>
<dbReference type="GO" id="GO:0003942">
    <property type="term" value="F:N-acetyl-gamma-glutamyl-phosphate reductase activity"/>
    <property type="evidence" value="ECO:0007669"/>
    <property type="project" value="UniProtKB-UniRule"/>
</dbReference>
<keyword evidence="4 5" id="KW-0560">Oxidoreductase</keyword>
<keyword evidence="5" id="KW-0963">Cytoplasm</keyword>
<name>F8N714_9BACT</name>
<dbReference type="Proteomes" id="UP000002772">
    <property type="component" value="Unassembled WGS sequence"/>
</dbReference>
<proteinExistence type="inferred from homology"/>
<dbReference type="AlphaFoldDB" id="F8N714"/>
<dbReference type="Pfam" id="PF01118">
    <property type="entry name" value="Semialdhyde_dh"/>
    <property type="match status" value="1"/>
</dbReference>
<dbReference type="HAMAP" id="MF_00150">
    <property type="entry name" value="ArgC_type1"/>
    <property type="match status" value="1"/>
</dbReference>
<dbReference type="RefSeq" id="WP_007573361.1">
    <property type="nucleotide sequence ID" value="NZ_BPTS01000001.1"/>
</dbReference>
<comment type="similarity">
    <text evidence="5">Belongs to the NAGSA dehydrogenase family. Type 1 subfamily.</text>
</comment>
<dbReference type="InterPro" id="IPR000706">
    <property type="entry name" value="AGPR_type-1"/>
</dbReference>
<dbReference type="InterPro" id="IPR000534">
    <property type="entry name" value="Semialdehyde_DH_NAD-bd"/>
</dbReference>
<feature type="domain" description="Semialdehyde dehydrogenase NAD-binding" evidence="7">
    <location>
        <begin position="10"/>
        <end position="142"/>
    </location>
</feature>
<reference evidence="9" key="1">
    <citation type="journal article" date="2011" name="Stand. Genomic Sci.">
        <title>Non-contiguous finished genome sequence of the opportunistic oral pathogen Prevotella multisaccharivorax type strain (PPPA20).</title>
        <authorList>
            <person name="Pati A."/>
            <person name="Gronow S."/>
            <person name="Lu M."/>
            <person name="Lapidus A."/>
            <person name="Nolan M."/>
            <person name="Lucas S."/>
            <person name="Hammon N."/>
            <person name="Deshpande S."/>
            <person name="Cheng J.F."/>
            <person name="Tapia R."/>
            <person name="Han C."/>
            <person name="Goodwin L."/>
            <person name="Pitluck S."/>
            <person name="Liolios K."/>
            <person name="Pagani I."/>
            <person name="Mavromatis K."/>
            <person name="Mikhailova N."/>
            <person name="Huntemann M."/>
            <person name="Chen A."/>
            <person name="Palaniappan K."/>
            <person name="Land M."/>
            <person name="Hauser L."/>
            <person name="Detter J.C."/>
            <person name="Brambilla E.M."/>
            <person name="Rohde M."/>
            <person name="Goker M."/>
            <person name="Woyke T."/>
            <person name="Bristow J."/>
            <person name="Eisen J.A."/>
            <person name="Markowitz V."/>
            <person name="Hugenholtz P."/>
            <person name="Kyrpides N.C."/>
            <person name="Klenk H.P."/>
            <person name="Ivanova N."/>
        </authorList>
    </citation>
    <scope>NUCLEOTIDE SEQUENCE [LARGE SCALE GENOMIC DNA]</scope>
    <source>
        <strain evidence="9">DSM 17128</strain>
    </source>
</reference>
<dbReference type="UniPathway" id="UPA00068">
    <property type="reaction ID" value="UER00108"/>
</dbReference>
<dbReference type="STRING" id="688246.Premu_0853"/>
<gene>
    <name evidence="5" type="primary">argC</name>
    <name evidence="8" type="ORF">Premu_0853</name>
</gene>
<dbReference type="Gene3D" id="3.40.50.720">
    <property type="entry name" value="NAD(P)-binding Rossmann-like Domain"/>
    <property type="match status" value="1"/>
</dbReference>
<accession>F8N714</accession>
<organism evidence="8 9">
    <name type="scientific">Hallella multisaccharivorax DSM 17128</name>
    <dbReference type="NCBI Taxonomy" id="688246"/>
    <lineage>
        <taxon>Bacteria</taxon>
        <taxon>Pseudomonadati</taxon>
        <taxon>Bacteroidota</taxon>
        <taxon>Bacteroidia</taxon>
        <taxon>Bacteroidales</taxon>
        <taxon>Prevotellaceae</taxon>
        <taxon>Hallella</taxon>
    </lineage>
</organism>
<dbReference type="InterPro" id="IPR050085">
    <property type="entry name" value="AGPR"/>
</dbReference>
<evidence type="ECO:0000256" key="6">
    <source>
        <dbReference type="PROSITE-ProRule" id="PRU10010"/>
    </source>
</evidence>
<comment type="subcellular location">
    <subcellularLocation>
        <location evidence="5">Cytoplasm</location>
    </subcellularLocation>
</comment>
<evidence type="ECO:0000256" key="5">
    <source>
        <dbReference type="HAMAP-Rule" id="MF_00150"/>
    </source>
</evidence>
<dbReference type="PANTHER" id="PTHR32338:SF10">
    <property type="entry name" value="N-ACETYL-GAMMA-GLUTAMYL-PHOSPHATE REDUCTASE, CHLOROPLASTIC-RELATED"/>
    <property type="match status" value="1"/>
</dbReference>
<dbReference type="SMART" id="SM00859">
    <property type="entry name" value="Semialdhyde_dh"/>
    <property type="match status" value="1"/>
</dbReference>
<evidence type="ECO:0000256" key="4">
    <source>
        <dbReference type="ARBA" id="ARBA00023002"/>
    </source>
</evidence>